<sequence length="256" mass="29088">MPTPVLHRLFSTAMIGAVLLMTSTASAAATTPSEATSALSLTPYEASFSASLDKGVAIDGGATRTLRQLDSGLWHYDFRVSSFIANITESVIFRWQDQQVIPLRYRYHLSGMLIRDRERLIDFNWQDGMVSGRYEGKTFELPLRPGSLDPLGYQLQLHQDLRAGLTDVTYQVVDKGRYDEDRFQVIRQEPLKTELGEVETLVVEKVRGEGSGRETLMWFAPQWQHLLVRLTQKEPDGSRYQIHLEDMDLSERPTPP</sequence>
<keyword evidence="3" id="KW-1185">Reference proteome</keyword>
<evidence type="ECO:0000256" key="1">
    <source>
        <dbReference type="SAM" id="SignalP"/>
    </source>
</evidence>
<organism evidence="2 3">
    <name type="scientific">Marinobacter xestospongiae</name>
    <dbReference type="NCBI Taxonomy" id="994319"/>
    <lineage>
        <taxon>Bacteria</taxon>
        <taxon>Pseudomonadati</taxon>
        <taxon>Pseudomonadota</taxon>
        <taxon>Gammaproteobacteria</taxon>
        <taxon>Pseudomonadales</taxon>
        <taxon>Marinobacteraceae</taxon>
        <taxon>Marinobacter</taxon>
    </lineage>
</organism>
<comment type="caution">
    <text evidence="2">The sequence shown here is derived from an EMBL/GenBank/DDBJ whole genome shotgun (WGS) entry which is preliminary data.</text>
</comment>
<name>A0ABU3W1M7_9GAMM</name>
<dbReference type="Pfam" id="PF11306">
    <property type="entry name" value="DUF3108"/>
    <property type="match status" value="1"/>
</dbReference>
<evidence type="ECO:0000313" key="3">
    <source>
        <dbReference type="Proteomes" id="UP001269819"/>
    </source>
</evidence>
<feature type="chain" id="PRO_5046786194" evidence="1">
    <location>
        <begin position="28"/>
        <end position="256"/>
    </location>
</feature>
<evidence type="ECO:0000313" key="2">
    <source>
        <dbReference type="EMBL" id="MDV2080452.1"/>
    </source>
</evidence>
<feature type="signal peptide" evidence="1">
    <location>
        <begin position="1"/>
        <end position="27"/>
    </location>
</feature>
<dbReference type="Proteomes" id="UP001269819">
    <property type="component" value="Unassembled WGS sequence"/>
</dbReference>
<gene>
    <name evidence="2" type="ORF">RYS15_17330</name>
</gene>
<dbReference type="EMBL" id="JAWIIJ010000014">
    <property type="protein sequence ID" value="MDV2080452.1"/>
    <property type="molecule type" value="Genomic_DNA"/>
</dbReference>
<dbReference type="RefSeq" id="WP_316974857.1">
    <property type="nucleotide sequence ID" value="NZ_JAWIIJ010000014.1"/>
</dbReference>
<protein>
    <submittedName>
        <fullName evidence="2">DUF3108 domain-containing protein</fullName>
    </submittedName>
</protein>
<reference evidence="2 3" key="1">
    <citation type="submission" date="2023-10" db="EMBL/GenBank/DDBJ databases">
        <title>Characteristics and mechanism of a salt-tolerant marine origin heterotrophic nitrifying- aerobic denitrifying bacteria Marinobacter xestospongiae HN1.</title>
        <authorList>
            <person name="Qi R."/>
        </authorList>
    </citation>
    <scope>NUCLEOTIDE SEQUENCE [LARGE SCALE GENOMIC DNA]</scope>
    <source>
        <strain evidence="2 3">HN1</strain>
    </source>
</reference>
<accession>A0ABU3W1M7</accession>
<dbReference type="InterPro" id="IPR021457">
    <property type="entry name" value="DUF3108"/>
</dbReference>
<proteinExistence type="predicted"/>
<keyword evidence="1" id="KW-0732">Signal</keyword>